<dbReference type="PRINTS" id="PR00778">
    <property type="entry name" value="HTHARSR"/>
</dbReference>
<evidence type="ECO:0000313" key="6">
    <source>
        <dbReference type="Proteomes" id="UP000219563"/>
    </source>
</evidence>
<dbReference type="PANTHER" id="PTHR33154">
    <property type="entry name" value="TRANSCRIPTIONAL REGULATOR, ARSR FAMILY"/>
    <property type="match status" value="1"/>
</dbReference>
<dbReference type="AlphaFoldDB" id="A0A285S3I9"/>
<dbReference type="Proteomes" id="UP000219563">
    <property type="component" value="Unassembled WGS sequence"/>
</dbReference>
<proteinExistence type="predicted"/>
<evidence type="ECO:0000256" key="1">
    <source>
        <dbReference type="ARBA" id="ARBA00023015"/>
    </source>
</evidence>
<keyword evidence="2 5" id="KW-0238">DNA-binding</keyword>
<gene>
    <name evidence="5" type="ORF">SAMN02910411_1723</name>
</gene>
<feature type="domain" description="HTH arsR-type" evidence="4">
    <location>
        <begin position="236"/>
        <end position="327"/>
    </location>
</feature>
<dbReference type="EMBL" id="OBMR01000005">
    <property type="protein sequence ID" value="SOC01549.1"/>
    <property type="molecule type" value="Genomic_DNA"/>
</dbReference>
<organism evidence="5 6">
    <name type="scientific">Pseudobutyrivibrio ruminis DSM 9787</name>
    <dbReference type="NCBI Taxonomy" id="1123011"/>
    <lineage>
        <taxon>Bacteria</taxon>
        <taxon>Bacillati</taxon>
        <taxon>Bacillota</taxon>
        <taxon>Clostridia</taxon>
        <taxon>Lachnospirales</taxon>
        <taxon>Lachnospiraceae</taxon>
        <taxon>Pseudobutyrivibrio</taxon>
    </lineage>
</organism>
<dbReference type="InterPro" id="IPR051081">
    <property type="entry name" value="HTH_MetalResp_TranReg"/>
</dbReference>
<dbReference type="PANTHER" id="PTHR33154:SF33">
    <property type="entry name" value="TRANSCRIPTIONAL REPRESSOR SDPR"/>
    <property type="match status" value="1"/>
</dbReference>
<evidence type="ECO:0000256" key="2">
    <source>
        <dbReference type="ARBA" id="ARBA00023125"/>
    </source>
</evidence>
<name>A0A285S3I9_9FIRM</name>
<dbReference type="InterPro" id="IPR036388">
    <property type="entry name" value="WH-like_DNA-bd_sf"/>
</dbReference>
<keyword evidence="1" id="KW-0805">Transcription regulation</keyword>
<dbReference type="InterPro" id="IPR001845">
    <property type="entry name" value="HTH_ArsR_DNA-bd_dom"/>
</dbReference>
<evidence type="ECO:0000313" key="5">
    <source>
        <dbReference type="EMBL" id="SOC01549.1"/>
    </source>
</evidence>
<reference evidence="5 6" key="1">
    <citation type="submission" date="2017-08" db="EMBL/GenBank/DDBJ databases">
        <authorList>
            <person name="de Groot N.N."/>
        </authorList>
    </citation>
    <scope>NUCLEOTIDE SEQUENCE [LARGE SCALE GENOMIC DNA]</scope>
    <source>
        <strain evidence="5 6">DSM 9787</strain>
    </source>
</reference>
<dbReference type="InterPro" id="IPR036390">
    <property type="entry name" value="WH_DNA-bd_sf"/>
</dbReference>
<evidence type="ECO:0000259" key="4">
    <source>
        <dbReference type="PROSITE" id="PS50987"/>
    </source>
</evidence>
<dbReference type="PROSITE" id="PS50987">
    <property type="entry name" value="HTH_ARSR_2"/>
    <property type="match status" value="1"/>
</dbReference>
<sequence length="327" mass="38061">MKIGICTDRIEDSYTYMKSGEIFFSPLFEMFAAMHVICNPEHHTARLHWWERVKEIVDEQLVSDIRELSECTNQWFAPMDFVTFDTYPVRDMNIEEALTTLEGYSINKWKKVFSDNGTSVTPTQKQKIINVSRRFYESYFYQEIIILEPLMNTALKKMLKAWEAEGIAKSLSHIHERLKVNESGIVFVKNREFHFKYDEINKIFVTGSVFLSPHLIMGSDNNLSLQTVKHFYAENVQTCPPEELVRLYNGLADGTRLQILRIIKHRPDTTQNLAIKLGISEAAVSKQLKVLSAGGLVTKQRKGNYMYYSVAEEALDFLTYRIYEYLM</sequence>
<evidence type="ECO:0000256" key="3">
    <source>
        <dbReference type="ARBA" id="ARBA00023163"/>
    </source>
</evidence>
<protein>
    <submittedName>
        <fullName evidence="5">DNA-binding transcriptional regulator, ArsR family</fullName>
    </submittedName>
</protein>
<dbReference type="CDD" id="cd00090">
    <property type="entry name" value="HTH_ARSR"/>
    <property type="match status" value="1"/>
</dbReference>
<dbReference type="SMART" id="SM00418">
    <property type="entry name" value="HTH_ARSR"/>
    <property type="match status" value="1"/>
</dbReference>
<dbReference type="NCBIfam" id="NF033788">
    <property type="entry name" value="HTH_metalloreg"/>
    <property type="match status" value="1"/>
</dbReference>
<dbReference type="InterPro" id="IPR011991">
    <property type="entry name" value="ArsR-like_HTH"/>
</dbReference>
<dbReference type="Pfam" id="PF12840">
    <property type="entry name" value="HTH_20"/>
    <property type="match status" value="1"/>
</dbReference>
<dbReference type="GO" id="GO:0003677">
    <property type="term" value="F:DNA binding"/>
    <property type="evidence" value="ECO:0007669"/>
    <property type="project" value="UniProtKB-KW"/>
</dbReference>
<dbReference type="Gene3D" id="1.10.10.10">
    <property type="entry name" value="Winged helix-like DNA-binding domain superfamily/Winged helix DNA-binding domain"/>
    <property type="match status" value="1"/>
</dbReference>
<dbReference type="SUPFAM" id="SSF46785">
    <property type="entry name" value="Winged helix' DNA-binding domain"/>
    <property type="match status" value="1"/>
</dbReference>
<dbReference type="GO" id="GO:0003700">
    <property type="term" value="F:DNA-binding transcription factor activity"/>
    <property type="evidence" value="ECO:0007669"/>
    <property type="project" value="InterPro"/>
</dbReference>
<accession>A0A285S3I9</accession>
<dbReference type="RefSeq" id="WP_097076167.1">
    <property type="nucleotide sequence ID" value="NZ_OBMR01000005.1"/>
</dbReference>
<keyword evidence="3" id="KW-0804">Transcription</keyword>